<accession>A0A6L3T299</accession>
<evidence type="ECO:0000256" key="1">
    <source>
        <dbReference type="SAM" id="SignalP"/>
    </source>
</evidence>
<keyword evidence="1" id="KW-0732">Signal</keyword>
<dbReference type="EMBL" id="VZZK01000006">
    <property type="protein sequence ID" value="KAB1080152.1"/>
    <property type="molecule type" value="Genomic_DNA"/>
</dbReference>
<evidence type="ECO:0000313" key="2">
    <source>
        <dbReference type="EMBL" id="KAB1080152.1"/>
    </source>
</evidence>
<dbReference type="RefSeq" id="WP_150999246.1">
    <property type="nucleotide sequence ID" value="NZ_BPQY01000281.1"/>
</dbReference>
<organism evidence="2 3">
    <name type="scientific">Methylobacterium soli</name>
    <dbReference type="NCBI Taxonomy" id="553447"/>
    <lineage>
        <taxon>Bacteria</taxon>
        <taxon>Pseudomonadati</taxon>
        <taxon>Pseudomonadota</taxon>
        <taxon>Alphaproteobacteria</taxon>
        <taxon>Hyphomicrobiales</taxon>
        <taxon>Methylobacteriaceae</taxon>
        <taxon>Methylobacterium</taxon>
    </lineage>
</organism>
<evidence type="ECO:0000313" key="3">
    <source>
        <dbReference type="Proteomes" id="UP000474159"/>
    </source>
</evidence>
<reference evidence="2 3" key="1">
    <citation type="submission" date="2019-09" db="EMBL/GenBank/DDBJ databases">
        <title>YIM 48816 draft genome.</title>
        <authorList>
            <person name="Jiang L."/>
        </authorList>
    </citation>
    <scope>NUCLEOTIDE SEQUENCE [LARGE SCALE GENOMIC DNA]</scope>
    <source>
        <strain evidence="2 3">YIM 48816</strain>
    </source>
</reference>
<protein>
    <submittedName>
        <fullName evidence="2">ABC transporter ATPase</fullName>
    </submittedName>
</protein>
<proteinExistence type="predicted"/>
<gene>
    <name evidence="2" type="ORF">F6X53_07990</name>
</gene>
<dbReference type="Proteomes" id="UP000474159">
    <property type="component" value="Unassembled WGS sequence"/>
</dbReference>
<comment type="caution">
    <text evidence="2">The sequence shown here is derived from an EMBL/GenBank/DDBJ whole genome shotgun (WGS) entry which is preliminary data.</text>
</comment>
<feature type="signal peptide" evidence="1">
    <location>
        <begin position="1"/>
        <end position="18"/>
    </location>
</feature>
<dbReference type="AlphaFoldDB" id="A0A6L3T299"/>
<feature type="chain" id="PRO_5026792997" evidence="1">
    <location>
        <begin position="19"/>
        <end position="146"/>
    </location>
</feature>
<keyword evidence="3" id="KW-1185">Reference proteome</keyword>
<dbReference type="OrthoDB" id="7996462at2"/>
<name>A0A6L3T299_9HYPH</name>
<sequence>MRTLLTILLLTTATPVLADSCGDLIDRVAAETKAEVGHRSPDFANFSVSADTSLTLACGEPSSVGAQFRGETPPDAYYRLFGRAGQTVTGIDAATIETAAHAARDAASRLRHSNVDAGGARITCSVTNSGKGPLTLCAISEHSDRS</sequence>